<evidence type="ECO:0000313" key="1">
    <source>
        <dbReference type="EMBL" id="KAK1288423.1"/>
    </source>
</evidence>
<protein>
    <submittedName>
        <fullName evidence="1">Uncharacterized protein</fullName>
    </submittedName>
</protein>
<dbReference type="AlphaFoldDB" id="A0AAV9CJL1"/>
<accession>A0AAV9CJL1</accession>
<organism evidence="1 2">
    <name type="scientific">Acorus calamus</name>
    <name type="common">Sweet flag</name>
    <dbReference type="NCBI Taxonomy" id="4465"/>
    <lineage>
        <taxon>Eukaryota</taxon>
        <taxon>Viridiplantae</taxon>
        <taxon>Streptophyta</taxon>
        <taxon>Embryophyta</taxon>
        <taxon>Tracheophyta</taxon>
        <taxon>Spermatophyta</taxon>
        <taxon>Magnoliopsida</taxon>
        <taxon>Liliopsida</taxon>
        <taxon>Acoraceae</taxon>
        <taxon>Acorus</taxon>
    </lineage>
</organism>
<keyword evidence="2" id="KW-1185">Reference proteome</keyword>
<reference evidence="1" key="2">
    <citation type="submission" date="2023-06" db="EMBL/GenBank/DDBJ databases">
        <authorList>
            <person name="Ma L."/>
            <person name="Liu K.-W."/>
            <person name="Li Z."/>
            <person name="Hsiao Y.-Y."/>
            <person name="Qi Y."/>
            <person name="Fu T."/>
            <person name="Tang G."/>
            <person name="Zhang D."/>
            <person name="Sun W.-H."/>
            <person name="Liu D.-K."/>
            <person name="Li Y."/>
            <person name="Chen G.-Z."/>
            <person name="Liu X.-D."/>
            <person name="Liao X.-Y."/>
            <person name="Jiang Y.-T."/>
            <person name="Yu X."/>
            <person name="Hao Y."/>
            <person name="Huang J."/>
            <person name="Zhao X.-W."/>
            <person name="Ke S."/>
            <person name="Chen Y.-Y."/>
            <person name="Wu W.-L."/>
            <person name="Hsu J.-L."/>
            <person name="Lin Y.-F."/>
            <person name="Huang M.-D."/>
            <person name="Li C.-Y."/>
            <person name="Huang L."/>
            <person name="Wang Z.-W."/>
            <person name="Zhao X."/>
            <person name="Zhong W.-Y."/>
            <person name="Peng D.-H."/>
            <person name="Ahmad S."/>
            <person name="Lan S."/>
            <person name="Zhang J.-S."/>
            <person name="Tsai W.-C."/>
            <person name="Van De Peer Y."/>
            <person name="Liu Z.-J."/>
        </authorList>
    </citation>
    <scope>NUCLEOTIDE SEQUENCE</scope>
    <source>
        <strain evidence="1">CP</strain>
        <tissue evidence="1">Leaves</tissue>
    </source>
</reference>
<reference evidence="1" key="1">
    <citation type="journal article" date="2023" name="Nat. Commun.">
        <title>Diploid and tetraploid genomes of Acorus and the evolution of monocots.</title>
        <authorList>
            <person name="Ma L."/>
            <person name="Liu K.W."/>
            <person name="Li Z."/>
            <person name="Hsiao Y.Y."/>
            <person name="Qi Y."/>
            <person name="Fu T."/>
            <person name="Tang G.D."/>
            <person name="Zhang D."/>
            <person name="Sun W.H."/>
            <person name="Liu D.K."/>
            <person name="Li Y."/>
            <person name="Chen G.Z."/>
            <person name="Liu X.D."/>
            <person name="Liao X.Y."/>
            <person name="Jiang Y.T."/>
            <person name="Yu X."/>
            <person name="Hao Y."/>
            <person name="Huang J."/>
            <person name="Zhao X.W."/>
            <person name="Ke S."/>
            <person name="Chen Y.Y."/>
            <person name="Wu W.L."/>
            <person name="Hsu J.L."/>
            <person name="Lin Y.F."/>
            <person name="Huang M.D."/>
            <person name="Li C.Y."/>
            <person name="Huang L."/>
            <person name="Wang Z.W."/>
            <person name="Zhao X."/>
            <person name="Zhong W.Y."/>
            <person name="Peng D.H."/>
            <person name="Ahmad S."/>
            <person name="Lan S."/>
            <person name="Zhang J.S."/>
            <person name="Tsai W.C."/>
            <person name="Van de Peer Y."/>
            <person name="Liu Z.J."/>
        </authorList>
    </citation>
    <scope>NUCLEOTIDE SEQUENCE</scope>
    <source>
        <strain evidence="1">CP</strain>
    </source>
</reference>
<evidence type="ECO:0000313" key="2">
    <source>
        <dbReference type="Proteomes" id="UP001180020"/>
    </source>
</evidence>
<gene>
    <name evidence="1" type="ORF">QJS10_CPB19g00306</name>
</gene>
<comment type="caution">
    <text evidence="1">The sequence shown here is derived from an EMBL/GenBank/DDBJ whole genome shotgun (WGS) entry which is preliminary data.</text>
</comment>
<sequence length="104" mass="11319">MAQRAWRLLAGASDLASGCSSLVELWRAGRSLRARGDRSPTAKISQQLIPAMMWSLWTARSKEVLWDLQEMTGEGKKGPLPVSEAVAALLELVFTGAAECMICK</sequence>
<dbReference type="EMBL" id="JAUJYO010000019">
    <property type="protein sequence ID" value="KAK1288423.1"/>
    <property type="molecule type" value="Genomic_DNA"/>
</dbReference>
<dbReference type="Proteomes" id="UP001180020">
    <property type="component" value="Unassembled WGS sequence"/>
</dbReference>
<name>A0AAV9CJL1_ACOCL</name>
<proteinExistence type="predicted"/>